<sequence>MKNVKPVSSDEKLLINLGTFKVCPTCILFIRGEGNYSNIFLKDGRKVLSCRTLKFFETLLQDYGFIRPSKSALVNPTYISSIDLKIAKVIKLNNDVNISISRRQVRPLSDFFSNKHALVGVS</sequence>
<comment type="caution">
    <text evidence="2">The sequence shown here is derived from an EMBL/GenBank/DDBJ whole genome shotgun (WGS) entry which is preliminary data.</text>
</comment>
<evidence type="ECO:0000313" key="2">
    <source>
        <dbReference type="EMBL" id="MCZ2474739.1"/>
    </source>
</evidence>
<dbReference type="Pfam" id="PF04397">
    <property type="entry name" value="LytTR"/>
    <property type="match status" value="1"/>
</dbReference>
<dbReference type="PANTHER" id="PTHR37299:SF1">
    <property type="entry name" value="STAGE 0 SPORULATION PROTEIN A HOMOLOG"/>
    <property type="match status" value="1"/>
</dbReference>
<dbReference type="InterPro" id="IPR007492">
    <property type="entry name" value="LytTR_DNA-bd_dom"/>
</dbReference>
<evidence type="ECO:0000259" key="1">
    <source>
        <dbReference type="PROSITE" id="PS50930"/>
    </source>
</evidence>
<dbReference type="Proteomes" id="UP001321186">
    <property type="component" value="Unassembled WGS sequence"/>
</dbReference>
<dbReference type="InterPro" id="IPR046947">
    <property type="entry name" value="LytR-like"/>
</dbReference>
<dbReference type="PANTHER" id="PTHR37299">
    <property type="entry name" value="TRANSCRIPTIONAL REGULATOR-RELATED"/>
    <property type="match status" value="1"/>
</dbReference>
<dbReference type="PROSITE" id="PS50930">
    <property type="entry name" value="HTH_LYTTR"/>
    <property type="match status" value="1"/>
</dbReference>
<protein>
    <submittedName>
        <fullName evidence="2">LytTR family transcriptional regulator</fullName>
    </submittedName>
</protein>
<proteinExistence type="predicted"/>
<gene>
    <name evidence="2" type="ORF">G9H61_04740</name>
</gene>
<dbReference type="EMBL" id="JAANOH010000002">
    <property type="protein sequence ID" value="MCZ2474739.1"/>
    <property type="molecule type" value="Genomic_DNA"/>
</dbReference>
<dbReference type="RefSeq" id="WP_269009704.1">
    <property type="nucleotide sequence ID" value="NZ_JAANOH010000002.1"/>
</dbReference>
<dbReference type="SMART" id="SM00850">
    <property type="entry name" value="LytTR"/>
    <property type="match status" value="1"/>
</dbReference>
<feature type="domain" description="HTH LytTR-type" evidence="1">
    <location>
        <begin position="27"/>
        <end position="114"/>
    </location>
</feature>
<accession>A0ABT4JEN5</accession>
<keyword evidence="3" id="KW-1185">Reference proteome</keyword>
<organism evidence="2 3">
    <name type="scientific">Aquirufa ecclesiirivi</name>
    <dbReference type="NCBI Taxonomy" id="2715124"/>
    <lineage>
        <taxon>Bacteria</taxon>
        <taxon>Pseudomonadati</taxon>
        <taxon>Bacteroidota</taxon>
        <taxon>Cytophagia</taxon>
        <taxon>Cytophagales</taxon>
        <taxon>Flectobacillaceae</taxon>
        <taxon>Aquirufa</taxon>
    </lineage>
</organism>
<evidence type="ECO:0000313" key="3">
    <source>
        <dbReference type="Proteomes" id="UP001321186"/>
    </source>
</evidence>
<reference evidence="2 3" key="1">
    <citation type="submission" date="2020-03" db="EMBL/GenBank/DDBJ databases">
        <authorList>
            <person name="Pitt A."/>
            <person name="Hahn M.W."/>
        </authorList>
    </citation>
    <scope>NUCLEOTIDE SEQUENCE [LARGE SCALE GENOMIC DNA]</scope>
    <source>
        <strain evidence="2 3">5A-MARBSE</strain>
    </source>
</reference>
<dbReference type="Gene3D" id="2.40.50.1020">
    <property type="entry name" value="LytTr DNA-binding domain"/>
    <property type="match status" value="1"/>
</dbReference>
<name>A0ABT4JEN5_9BACT</name>